<organism evidence="2 3">
    <name type="scientific">Diaporthe vaccinii</name>
    <dbReference type="NCBI Taxonomy" id="105482"/>
    <lineage>
        <taxon>Eukaryota</taxon>
        <taxon>Fungi</taxon>
        <taxon>Dikarya</taxon>
        <taxon>Ascomycota</taxon>
        <taxon>Pezizomycotina</taxon>
        <taxon>Sordariomycetes</taxon>
        <taxon>Sordariomycetidae</taxon>
        <taxon>Diaporthales</taxon>
        <taxon>Diaporthaceae</taxon>
        <taxon>Diaporthe</taxon>
        <taxon>Diaporthe eres species complex</taxon>
    </lineage>
</organism>
<protein>
    <submittedName>
        <fullName evidence="2">Uncharacterized protein</fullName>
    </submittedName>
</protein>
<comment type="caution">
    <text evidence="2">The sequence shown here is derived from an EMBL/GenBank/DDBJ whole genome shotgun (WGS) entry which is preliminary data.</text>
</comment>
<evidence type="ECO:0000313" key="2">
    <source>
        <dbReference type="EMBL" id="KAL2281505.1"/>
    </source>
</evidence>
<keyword evidence="3" id="KW-1185">Reference proteome</keyword>
<dbReference type="EMBL" id="JBAWTH010000057">
    <property type="protein sequence ID" value="KAL2281505.1"/>
    <property type="molecule type" value="Genomic_DNA"/>
</dbReference>
<feature type="region of interest" description="Disordered" evidence="1">
    <location>
        <begin position="69"/>
        <end position="124"/>
    </location>
</feature>
<gene>
    <name evidence="2" type="ORF">FJTKL_11650</name>
</gene>
<proteinExistence type="predicted"/>
<sequence>MFPRHSCDIHDLATLHLHDFILANTRSTTAQHRLPHRTPTACLGISGQAHSRLRLLPTSPGYLEVYDNSARVKGTKGSHKRVRRARPETQNSLAHKTRKQPQPHRHPSRQESTSIRGHQKKERDKAHICILSSVATLGSDFFDGVIL</sequence>
<reference evidence="2 3" key="1">
    <citation type="submission" date="2024-03" db="EMBL/GenBank/DDBJ databases">
        <title>A high-quality draft genome sequence of Diaporthe vaccinii, a causative agent of upright dieback and viscid rot disease in cranberry plants.</title>
        <authorList>
            <person name="Sarrasin M."/>
            <person name="Lang B.F."/>
            <person name="Burger G."/>
        </authorList>
    </citation>
    <scope>NUCLEOTIDE SEQUENCE [LARGE SCALE GENOMIC DNA]</scope>
    <source>
        <strain evidence="2 3">IS7</strain>
    </source>
</reference>
<name>A0ABR4EGI1_9PEZI</name>
<feature type="compositionally biased region" description="Basic residues" evidence="1">
    <location>
        <begin position="95"/>
        <end position="107"/>
    </location>
</feature>
<dbReference type="Proteomes" id="UP001600888">
    <property type="component" value="Unassembled WGS sequence"/>
</dbReference>
<evidence type="ECO:0000313" key="3">
    <source>
        <dbReference type="Proteomes" id="UP001600888"/>
    </source>
</evidence>
<evidence type="ECO:0000256" key="1">
    <source>
        <dbReference type="SAM" id="MobiDB-lite"/>
    </source>
</evidence>
<accession>A0ABR4EGI1</accession>
<feature type="compositionally biased region" description="Basic residues" evidence="1">
    <location>
        <begin position="73"/>
        <end position="84"/>
    </location>
</feature>